<organism evidence="1 2">
    <name type="scientific">Anabaena azotica FACHB-119</name>
    <dbReference type="NCBI Taxonomy" id="947527"/>
    <lineage>
        <taxon>Bacteria</taxon>
        <taxon>Bacillati</taxon>
        <taxon>Cyanobacteriota</taxon>
        <taxon>Cyanophyceae</taxon>
        <taxon>Nostocales</taxon>
        <taxon>Nostocaceae</taxon>
        <taxon>Anabaena</taxon>
        <taxon>Anabaena azotica</taxon>
    </lineage>
</organism>
<evidence type="ECO:0008006" key="3">
    <source>
        <dbReference type="Google" id="ProtNLM"/>
    </source>
</evidence>
<comment type="caution">
    <text evidence="1">The sequence shown here is derived from an EMBL/GenBank/DDBJ whole genome shotgun (WGS) entry which is preliminary data.</text>
</comment>
<evidence type="ECO:0000313" key="1">
    <source>
        <dbReference type="EMBL" id="MBD2503661.1"/>
    </source>
</evidence>
<dbReference type="Proteomes" id="UP000661112">
    <property type="component" value="Unassembled WGS sequence"/>
</dbReference>
<gene>
    <name evidence="1" type="ORF">H6G83_24140</name>
</gene>
<dbReference type="RefSeq" id="WP_190476620.1">
    <property type="nucleotide sequence ID" value="NZ_JACJSG010000038.1"/>
</dbReference>
<dbReference type="EMBL" id="JACJSG010000038">
    <property type="protein sequence ID" value="MBD2503661.1"/>
    <property type="molecule type" value="Genomic_DNA"/>
</dbReference>
<protein>
    <recommendedName>
        <fullName evidence="3">Glycosyltransferase</fullName>
    </recommendedName>
</protein>
<accession>A0ABR8DBY8</accession>
<evidence type="ECO:0000313" key="2">
    <source>
        <dbReference type="Proteomes" id="UP000661112"/>
    </source>
</evidence>
<reference evidence="1 2" key="1">
    <citation type="journal article" date="2020" name="ISME J.">
        <title>Comparative genomics reveals insights into cyanobacterial evolution and habitat adaptation.</title>
        <authorList>
            <person name="Chen M.Y."/>
            <person name="Teng W.K."/>
            <person name="Zhao L."/>
            <person name="Hu C.X."/>
            <person name="Zhou Y.K."/>
            <person name="Han B.P."/>
            <person name="Song L.R."/>
            <person name="Shu W.S."/>
        </authorList>
    </citation>
    <scope>NUCLEOTIDE SEQUENCE [LARGE SCALE GENOMIC DNA]</scope>
    <source>
        <strain evidence="1 2">FACHB-119</strain>
    </source>
</reference>
<name>A0ABR8DBY8_9NOST</name>
<sequence>MKNKKAIVTLIIGDYYSQRWHKLCAANWYKYAALYDYDIICIDQPLDESQLARSRSAAWQKCLILSDQRVREYERVVWIDSDIFINPNSPCIVSHVPEDKVGAVSAFAQFNESLPGKEQILINRIIEFWNWPYRNAKEYYLGALLPNFFDQVVQTGVMVLSPHKHNSILEYTYHHYNDTPLGNFEMDALSYELLKANCVHWLDDRFNKVWLTCMVRDYPFLLPPKNTEIKPIRVWKRLTRGHYQLPVKKVTVPALNTAFLNNYFLHFAGTSQYMPWVDTNIKSWQDISL</sequence>
<keyword evidence="2" id="KW-1185">Reference proteome</keyword>
<proteinExistence type="predicted"/>
<dbReference type="SUPFAM" id="SSF53448">
    <property type="entry name" value="Nucleotide-diphospho-sugar transferases"/>
    <property type="match status" value="1"/>
</dbReference>
<dbReference type="Gene3D" id="3.90.550.10">
    <property type="entry name" value="Spore Coat Polysaccharide Biosynthesis Protein SpsA, Chain A"/>
    <property type="match status" value="1"/>
</dbReference>
<dbReference type="InterPro" id="IPR029044">
    <property type="entry name" value="Nucleotide-diphossugar_trans"/>
</dbReference>